<dbReference type="InterPro" id="IPR051553">
    <property type="entry name" value="Ran_GTPase-activating"/>
</dbReference>
<dbReference type="PANTHER" id="PTHR45982:SF6">
    <property type="entry name" value="SCF-ASSOCIATED FACTOR 1"/>
    <property type="match status" value="1"/>
</dbReference>
<dbReference type="SUPFAM" id="SSF50985">
    <property type="entry name" value="RCC1/BLIP-II"/>
    <property type="match status" value="1"/>
</dbReference>
<dbReference type="GO" id="GO:0005085">
    <property type="term" value="F:guanyl-nucleotide exchange factor activity"/>
    <property type="evidence" value="ECO:0007669"/>
    <property type="project" value="TreeGrafter"/>
</dbReference>
<protein>
    <submittedName>
        <fullName evidence="2">SCF ubiquitin ligase complex subunit</fullName>
    </submittedName>
</protein>
<evidence type="ECO:0000313" key="2">
    <source>
        <dbReference type="EMBL" id="GMM54811.1"/>
    </source>
</evidence>
<sequence length="299" mass="33480">MLPKEVLPSLNYSEDDIPTVNKETLNSLKFKAVASGRSHFVGLSETGDVYIWDDPDINSGIKMKFGSLPESETHPIMKIGCGWNFTCVYKRDIGLITWRERDALKQGETSCEAHYEVIPFTGDTQGPNKVIDFTCLSDGVVYFITQDRRYLHCYRNKIHEEFTTPIEEKLLKISSCHNCLILFTENHCFSFSLDGNDILLNTIRRIDLQDPDDRVISVSGGDYHTLMLTKNGQLYSTGIESQRCGSLGLGIYTDQSWGHLEGNNDVRVEQPTKIDIGEGNVCVAIAAGGWQSSALIIKV</sequence>
<comment type="caution">
    <text evidence="2">The sequence shown here is derived from an EMBL/GenBank/DDBJ whole genome shotgun (WGS) entry which is preliminary data.</text>
</comment>
<name>A0AAV5RTF9_MAUHU</name>
<dbReference type="AlphaFoldDB" id="A0AAV5RTF9"/>
<dbReference type="Gene3D" id="2.130.10.30">
    <property type="entry name" value="Regulator of chromosome condensation 1/beta-lactamase-inhibitor protein II"/>
    <property type="match status" value="2"/>
</dbReference>
<dbReference type="EMBL" id="BTGD01000003">
    <property type="protein sequence ID" value="GMM54811.1"/>
    <property type="molecule type" value="Genomic_DNA"/>
</dbReference>
<dbReference type="GO" id="GO:0016874">
    <property type="term" value="F:ligase activity"/>
    <property type="evidence" value="ECO:0007669"/>
    <property type="project" value="UniProtKB-KW"/>
</dbReference>
<reference evidence="2 3" key="1">
    <citation type="journal article" date="2023" name="Elife">
        <title>Identification of key yeast species and microbe-microbe interactions impacting larval growth of Drosophila in the wild.</title>
        <authorList>
            <person name="Mure A."/>
            <person name="Sugiura Y."/>
            <person name="Maeda R."/>
            <person name="Honda K."/>
            <person name="Sakurai N."/>
            <person name="Takahashi Y."/>
            <person name="Watada M."/>
            <person name="Katoh T."/>
            <person name="Gotoh A."/>
            <person name="Gotoh Y."/>
            <person name="Taniguchi I."/>
            <person name="Nakamura K."/>
            <person name="Hayashi T."/>
            <person name="Katayama T."/>
            <person name="Uemura T."/>
            <person name="Hattori Y."/>
        </authorList>
    </citation>
    <scope>NUCLEOTIDE SEQUENCE [LARGE SCALE GENOMIC DNA]</scope>
    <source>
        <strain evidence="2 3">KH-74</strain>
    </source>
</reference>
<dbReference type="PROSITE" id="PS50012">
    <property type="entry name" value="RCC1_3"/>
    <property type="match status" value="1"/>
</dbReference>
<accession>A0AAV5RTF9</accession>
<organism evidence="2 3">
    <name type="scientific">Maudiozyma humilis</name>
    <name type="common">Sour dough yeast</name>
    <name type="synonym">Kazachstania humilis</name>
    <dbReference type="NCBI Taxonomy" id="51915"/>
    <lineage>
        <taxon>Eukaryota</taxon>
        <taxon>Fungi</taxon>
        <taxon>Dikarya</taxon>
        <taxon>Ascomycota</taxon>
        <taxon>Saccharomycotina</taxon>
        <taxon>Saccharomycetes</taxon>
        <taxon>Saccharomycetales</taxon>
        <taxon>Saccharomycetaceae</taxon>
        <taxon>Maudiozyma</taxon>
    </lineage>
</organism>
<keyword evidence="3" id="KW-1185">Reference proteome</keyword>
<dbReference type="GO" id="GO:0005737">
    <property type="term" value="C:cytoplasm"/>
    <property type="evidence" value="ECO:0007669"/>
    <property type="project" value="TreeGrafter"/>
</dbReference>
<dbReference type="PANTHER" id="PTHR45982">
    <property type="entry name" value="REGULATOR OF CHROMOSOME CONDENSATION"/>
    <property type="match status" value="1"/>
</dbReference>
<dbReference type="Proteomes" id="UP001377567">
    <property type="component" value="Unassembled WGS sequence"/>
</dbReference>
<feature type="repeat" description="RCC1" evidence="1">
    <location>
        <begin position="232"/>
        <end position="298"/>
    </location>
</feature>
<evidence type="ECO:0000256" key="1">
    <source>
        <dbReference type="PROSITE-ProRule" id="PRU00235"/>
    </source>
</evidence>
<dbReference type="InterPro" id="IPR009091">
    <property type="entry name" value="RCC1/BLIP-II"/>
</dbReference>
<proteinExistence type="predicted"/>
<dbReference type="InterPro" id="IPR000408">
    <property type="entry name" value="Reg_chr_condens"/>
</dbReference>
<dbReference type="PROSITE" id="PS00626">
    <property type="entry name" value="RCC1_2"/>
    <property type="match status" value="1"/>
</dbReference>
<dbReference type="Pfam" id="PF13540">
    <property type="entry name" value="RCC1_2"/>
    <property type="match status" value="1"/>
</dbReference>
<gene>
    <name evidence="2" type="ORF">DAKH74_014270</name>
</gene>
<evidence type="ECO:0000313" key="3">
    <source>
        <dbReference type="Proteomes" id="UP001377567"/>
    </source>
</evidence>
<keyword evidence="2" id="KW-0436">Ligase</keyword>